<dbReference type="InterPro" id="IPR006076">
    <property type="entry name" value="FAD-dep_OxRdtase"/>
</dbReference>
<evidence type="ECO:0000256" key="1">
    <source>
        <dbReference type="ARBA" id="ARBA00001974"/>
    </source>
</evidence>
<keyword evidence="9" id="KW-1185">Reference proteome</keyword>
<reference evidence="8 9" key="1">
    <citation type="submission" date="2023-08" db="EMBL/GenBank/DDBJ databases">
        <title>A Necator americanus chromosomal reference genome.</title>
        <authorList>
            <person name="Ilik V."/>
            <person name="Petrzelkova K.J."/>
            <person name="Pardy F."/>
            <person name="Fuh T."/>
            <person name="Niatou-Singa F.S."/>
            <person name="Gouil Q."/>
            <person name="Baker L."/>
            <person name="Ritchie M.E."/>
            <person name="Jex A.R."/>
            <person name="Gazzola D."/>
            <person name="Li H."/>
            <person name="Toshio Fujiwara R."/>
            <person name="Zhan B."/>
            <person name="Aroian R.V."/>
            <person name="Pafco B."/>
            <person name="Schwarz E.M."/>
        </authorList>
    </citation>
    <scope>NUCLEOTIDE SEQUENCE [LARGE SCALE GENOMIC DNA]</scope>
    <source>
        <strain evidence="8 9">Aroian</strain>
        <tissue evidence="8">Whole animal</tissue>
    </source>
</reference>
<dbReference type="PIRSF" id="PIRSF000189">
    <property type="entry name" value="D-aa_oxidase"/>
    <property type="match status" value="1"/>
</dbReference>
<keyword evidence="5" id="KW-0274">FAD</keyword>
<accession>A0ABR1DRS8</accession>
<dbReference type="InterPro" id="IPR006181">
    <property type="entry name" value="D-amino_acid_oxidase_CS"/>
</dbReference>
<organism evidence="8 9">
    <name type="scientific">Necator americanus</name>
    <name type="common">Human hookworm</name>
    <dbReference type="NCBI Taxonomy" id="51031"/>
    <lineage>
        <taxon>Eukaryota</taxon>
        <taxon>Metazoa</taxon>
        <taxon>Ecdysozoa</taxon>
        <taxon>Nematoda</taxon>
        <taxon>Chromadorea</taxon>
        <taxon>Rhabditida</taxon>
        <taxon>Rhabditina</taxon>
        <taxon>Rhabditomorpha</taxon>
        <taxon>Strongyloidea</taxon>
        <taxon>Ancylostomatidae</taxon>
        <taxon>Bunostominae</taxon>
        <taxon>Necator</taxon>
    </lineage>
</organism>
<evidence type="ECO:0000256" key="3">
    <source>
        <dbReference type="ARBA" id="ARBA00006730"/>
    </source>
</evidence>
<dbReference type="EMBL" id="JAVFWL010000004">
    <property type="protein sequence ID" value="KAK6752715.1"/>
    <property type="molecule type" value="Genomic_DNA"/>
</dbReference>
<keyword evidence="6" id="KW-0560">Oxidoreductase</keyword>
<dbReference type="PANTHER" id="PTHR11530">
    <property type="entry name" value="D-AMINO ACID OXIDASE"/>
    <property type="match status" value="1"/>
</dbReference>
<gene>
    <name evidence="8" type="primary">Necator_chrIV.g17169</name>
    <name evidence="8" type="ORF">RB195_003871</name>
</gene>
<dbReference type="PROSITE" id="PS00677">
    <property type="entry name" value="DAO"/>
    <property type="match status" value="1"/>
</dbReference>
<evidence type="ECO:0000313" key="9">
    <source>
        <dbReference type="Proteomes" id="UP001303046"/>
    </source>
</evidence>
<dbReference type="PANTHER" id="PTHR11530:SF11">
    <property type="entry name" value="D-ASPARTATE OXIDASE"/>
    <property type="match status" value="1"/>
</dbReference>
<evidence type="ECO:0000256" key="6">
    <source>
        <dbReference type="ARBA" id="ARBA00023002"/>
    </source>
</evidence>
<comment type="cofactor">
    <cofactor evidence="1">
        <name>FAD</name>
        <dbReference type="ChEBI" id="CHEBI:57692"/>
    </cofactor>
</comment>
<sequence length="312" mass="35215">MVQKLCVVGAGIIGMSTAVALQQYIPEAEVTIVAAEFSPNLTSDVAAGLIEPYLCRENDERVIRWCRVTMRHIREYMKEVPNGGAQEMSGYRFSQDTNIPRWITLMDNVHILTPQEIEQKHPHHQKSGVFYTTLYLQPTKYLHYLRNKFTNNGGRLVKHYVETLNSITAECDCIVNCTGLGAKKLFTDDQLHPIRGQIIRVQCPAVKHFFMDDTSYVLLNVDPNTAQQIMRANQDNVLALKECRVISHHVGLRPGRSEVRLETEIQEVCGKKISIVHNYGHGGSGVTLFWGCALDVVDLVKKTLQNNIVAKI</sequence>
<evidence type="ECO:0000259" key="7">
    <source>
        <dbReference type="Pfam" id="PF01266"/>
    </source>
</evidence>
<dbReference type="Gene3D" id="3.40.50.720">
    <property type="entry name" value="NAD(P)-binding Rossmann-like Domain"/>
    <property type="match status" value="3"/>
</dbReference>
<dbReference type="InterPro" id="IPR023209">
    <property type="entry name" value="DAO"/>
</dbReference>
<protein>
    <recommendedName>
        <fullName evidence="7">FAD dependent oxidoreductase domain-containing protein</fullName>
    </recommendedName>
</protein>
<keyword evidence="4" id="KW-0285">Flavoprotein</keyword>
<feature type="domain" description="FAD dependent oxidoreductase" evidence="7">
    <location>
        <begin position="5"/>
        <end position="204"/>
    </location>
</feature>
<dbReference type="SUPFAM" id="SSF51971">
    <property type="entry name" value="Nucleotide-binding domain"/>
    <property type="match status" value="1"/>
</dbReference>
<comment type="caution">
    <text evidence="8">The sequence shown here is derived from an EMBL/GenBank/DDBJ whole genome shotgun (WGS) entry which is preliminary data.</text>
</comment>
<evidence type="ECO:0000256" key="2">
    <source>
        <dbReference type="ARBA" id="ARBA00004253"/>
    </source>
</evidence>
<comment type="similarity">
    <text evidence="3">Belongs to the DAMOX/DASOX family.</text>
</comment>
<evidence type="ECO:0000256" key="4">
    <source>
        <dbReference type="ARBA" id="ARBA00022630"/>
    </source>
</evidence>
<dbReference type="Proteomes" id="UP001303046">
    <property type="component" value="Unassembled WGS sequence"/>
</dbReference>
<name>A0ABR1DRS8_NECAM</name>
<dbReference type="Pfam" id="PF01266">
    <property type="entry name" value="DAO"/>
    <property type="match status" value="1"/>
</dbReference>
<evidence type="ECO:0000256" key="5">
    <source>
        <dbReference type="ARBA" id="ARBA00022827"/>
    </source>
</evidence>
<comment type="subcellular location">
    <subcellularLocation>
        <location evidence="2">Peroxisome matrix</location>
    </subcellularLocation>
</comment>
<evidence type="ECO:0000313" key="8">
    <source>
        <dbReference type="EMBL" id="KAK6752715.1"/>
    </source>
</evidence>
<proteinExistence type="inferred from homology"/>